<dbReference type="EMBL" id="CAJVPI010000182">
    <property type="protein sequence ID" value="CAG8496361.1"/>
    <property type="molecule type" value="Genomic_DNA"/>
</dbReference>
<dbReference type="Pfam" id="PF07714">
    <property type="entry name" value="PK_Tyr_Ser-Thr"/>
    <property type="match status" value="1"/>
</dbReference>
<dbReference type="OrthoDB" id="4062651at2759"/>
<keyword evidence="2" id="KW-0547">Nucleotide-binding</keyword>
<evidence type="ECO:0000256" key="2">
    <source>
        <dbReference type="ARBA" id="ARBA00022741"/>
    </source>
</evidence>
<keyword evidence="1" id="KW-0808">Transferase</keyword>
<proteinExistence type="predicted"/>
<dbReference type="InterPro" id="IPR000719">
    <property type="entry name" value="Prot_kinase_dom"/>
</dbReference>
<name>A0A9N8ZHX7_9GLOM</name>
<dbReference type="InterPro" id="IPR006597">
    <property type="entry name" value="Sel1-like"/>
</dbReference>
<dbReference type="Proteomes" id="UP000789739">
    <property type="component" value="Unassembled WGS sequence"/>
</dbReference>
<dbReference type="Gene3D" id="1.10.510.10">
    <property type="entry name" value="Transferase(Phosphotransferase) domain 1"/>
    <property type="match status" value="1"/>
</dbReference>
<evidence type="ECO:0000313" key="6">
    <source>
        <dbReference type="EMBL" id="CAG8496361.1"/>
    </source>
</evidence>
<dbReference type="Pfam" id="PF08238">
    <property type="entry name" value="Sel1"/>
    <property type="match status" value="3"/>
</dbReference>
<keyword evidence="4" id="KW-0067">ATP-binding</keyword>
<dbReference type="PANTHER" id="PTHR44329:SF288">
    <property type="entry name" value="MITOGEN-ACTIVATED PROTEIN KINASE KINASE KINASE 20"/>
    <property type="match status" value="1"/>
</dbReference>
<dbReference type="SUPFAM" id="SSF81901">
    <property type="entry name" value="HCP-like"/>
    <property type="match status" value="1"/>
</dbReference>
<dbReference type="InterPro" id="IPR001245">
    <property type="entry name" value="Ser-Thr/Tyr_kinase_cat_dom"/>
</dbReference>
<feature type="domain" description="Protein kinase" evidence="5">
    <location>
        <begin position="157"/>
        <end position="467"/>
    </location>
</feature>
<dbReference type="Gene3D" id="1.25.40.10">
    <property type="entry name" value="Tetratricopeptide repeat domain"/>
    <property type="match status" value="1"/>
</dbReference>
<dbReference type="InterPro" id="IPR036537">
    <property type="entry name" value="Adaptor_Cbl_N_dom_sf"/>
</dbReference>
<dbReference type="GO" id="GO:0007166">
    <property type="term" value="P:cell surface receptor signaling pathway"/>
    <property type="evidence" value="ECO:0007669"/>
    <property type="project" value="InterPro"/>
</dbReference>
<gene>
    <name evidence="6" type="ORF">PBRASI_LOCUS2374</name>
</gene>
<dbReference type="GO" id="GO:0005524">
    <property type="term" value="F:ATP binding"/>
    <property type="evidence" value="ECO:0007669"/>
    <property type="project" value="UniProtKB-KW"/>
</dbReference>
<evidence type="ECO:0000256" key="4">
    <source>
        <dbReference type="ARBA" id="ARBA00022840"/>
    </source>
</evidence>
<keyword evidence="7" id="KW-1185">Reference proteome</keyword>
<organism evidence="6 7">
    <name type="scientific">Paraglomus brasilianum</name>
    <dbReference type="NCBI Taxonomy" id="144538"/>
    <lineage>
        <taxon>Eukaryota</taxon>
        <taxon>Fungi</taxon>
        <taxon>Fungi incertae sedis</taxon>
        <taxon>Mucoromycota</taxon>
        <taxon>Glomeromycotina</taxon>
        <taxon>Glomeromycetes</taxon>
        <taxon>Paraglomerales</taxon>
        <taxon>Paraglomeraceae</taxon>
        <taxon>Paraglomus</taxon>
    </lineage>
</organism>
<dbReference type="Gene3D" id="1.20.930.20">
    <property type="entry name" value="Adaptor protein Cbl, N-terminal domain"/>
    <property type="match status" value="1"/>
</dbReference>
<reference evidence="6" key="1">
    <citation type="submission" date="2021-06" db="EMBL/GenBank/DDBJ databases">
        <authorList>
            <person name="Kallberg Y."/>
            <person name="Tangrot J."/>
            <person name="Rosling A."/>
        </authorList>
    </citation>
    <scope>NUCLEOTIDE SEQUENCE</scope>
    <source>
        <strain evidence="6">BR232B</strain>
    </source>
</reference>
<evidence type="ECO:0000259" key="5">
    <source>
        <dbReference type="PROSITE" id="PS50011"/>
    </source>
</evidence>
<evidence type="ECO:0000256" key="1">
    <source>
        <dbReference type="ARBA" id="ARBA00022679"/>
    </source>
</evidence>
<evidence type="ECO:0000313" key="7">
    <source>
        <dbReference type="Proteomes" id="UP000789739"/>
    </source>
</evidence>
<dbReference type="SMART" id="SM00671">
    <property type="entry name" value="SEL1"/>
    <property type="match status" value="3"/>
</dbReference>
<dbReference type="InterPro" id="IPR051681">
    <property type="entry name" value="Ser/Thr_Kinases-Pseudokinases"/>
</dbReference>
<dbReference type="CDD" id="cd21037">
    <property type="entry name" value="MLKL_NTD"/>
    <property type="match status" value="1"/>
</dbReference>
<accession>A0A9N8ZHX7</accession>
<dbReference type="AlphaFoldDB" id="A0A9N8ZHX7"/>
<dbReference type="InterPro" id="IPR011009">
    <property type="entry name" value="Kinase-like_dom_sf"/>
</dbReference>
<protein>
    <submittedName>
        <fullName evidence="6">8801_t:CDS:1</fullName>
    </submittedName>
</protein>
<dbReference type="SUPFAM" id="SSF56112">
    <property type="entry name" value="Protein kinase-like (PK-like)"/>
    <property type="match status" value="1"/>
</dbReference>
<keyword evidence="3" id="KW-0418">Kinase</keyword>
<dbReference type="PANTHER" id="PTHR44329">
    <property type="entry name" value="SERINE/THREONINE-PROTEIN KINASE TNNI3K-RELATED"/>
    <property type="match status" value="1"/>
</dbReference>
<dbReference type="GO" id="GO:0004674">
    <property type="term" value="F:protein serine/threonine kinase activity"/>
    <property type="evidence" value="ECO:0007669"/>
    <property type="project" value="TreeGrafter"/>
</dbReference>
<dbReference type="PROSITE" id="PS00109">
    <property type="entry name" value="PROTEIN_KINASE_TYR"/>
    <property type="match status" value="1"/>
</dbReference>
<dbReference type="PROSITE" id="PS50011">
    <property type="entry name" value="PROTEIN_KINASE_DOM"/>
    <property type="match status" value="1"/>
</dbReference>
<dbReference type="InterPro" id="IPR008266">
    <property type="entry name" value="Tyr_kinase_AS"/>
</dbReference>
<evidence type="ECO:0000256" key="3">
    <source>
        <dbReference type="ARBA" id="ARBA00022777"/>
    </source>
</evidence>
<sequence length="652" mass="73291">MAENILSLCNTALKYGRIIQDIGSFPILGQTFLVLEAIVAVVENADHNVRTCYVFRDRIVIAQHTLEKYKKEDLENNVALIAYAKVLQDIEKFVRKITDAKGFKKYWKAMTVKEDAESLIGRFDVAIQDLGLNTLASMRNDISKELAIISDDIQKMQEFMETVQTGIVGIDGKLDKVTELVVSLQNSIKTGEVEQSILNSVSLEAKDIKQDTAGFADSAIASDLKTVLWHHQPAFQKDMGYVTDAELKEVEKDVAILKQLQPCKNIITLYGVFKIDTRLHLLMEHAQYGYLYDHMQVNHSNMDWSLRYSIALGIVQGVCFMHEVGLLHHDLRAQNILLGEHYTPKITNFHSARPETEVSRPLRSGVNKIRWTPQERAKNPRLRFNKRADVYNVGYLLWEIASGKIPFENDKEFDAIRKIMEGLRDPIPKDTPEKYAEIIKKAWAPDPISRPTIIEIYMQLVEANKELQGGNKKKKGVGVDELSDLIDEDGLIDLGDNTGPSIEDALKAHSSASYDIAYKIFQEIDTPKAHYYCGLYNYRGLGNLEVNSEAANEHFRKAADGGNPDGQLRYGAALMKGDGTHRDVKLGFDYLCKAADNGSSAAQFNVGQIYWSGRINEIGVDRDAGKPYLIQAAKAGHPHAKKLCIENGIDWE</sequence>
<comment type="caution">
    <text evidence="6">The sequence shown here is derived from an EMBL/GenBank/DDBJ whole genome shotgun (WGS) entry which is preliminary data.</text>
</comment>
<dbReference type="InterPro" id="IPR059179">
    <property type="entry name" value="MLKL-like_MCAfunc"/>
</dbReference>
<dbReference type="InterPro" id="IPR011990">
    <property type="entry name" value="TPR-like_helical_dom_sf"/>
</dbReference>